<gene>
    <name evidence="1" type="ORF">EV130_1043</name>
</gene>
<accession>A0A4R3QY93</accession>
<proteinExistence type="predicted"/>
<reference evidence="1 2" key="1">
    <citation type="submission" date="2019-03" db="EMBL/GenBank/DDBJ databases">
        <title>Genomic Encyclopedia of Type Strains, Phase IV (KMG-V): Genome sequencing to study the core and pangenomes of soil and plant-associated prokaryotes.</title>
        <authorList>
            <person name="Whitman W."/>
        </authorList>
    </citation>
    <scope>NUCLEOTIDE SEQUENCE [LARGE SCALE GENOMIC DNA]</scope>
    <source>
        <strain evidence="1 2">Gr42</strain>
    </source>
</reference>
<name>A0A4R3QY93_9HYPH</name>
<dbReference type="EMBL" id="SMBJ01000004">
    <property type="protein sequence ID" value="TCU26397.1"/>
    <property type="molecule type" value="Genomic_DNA"/>
</dbReference>
<evidence type="ECO:0000313" key="1">
    <source>
        <dbReference type="EMBL" id="TCU26397.1"/>
    </source>
</evidence>
<sequence length="90" mass="10241">MGRKYRLSPKGGYPRAKGRDRERWGLGAFSCGGPSLRMIAPKCHSERIALRAIQAIHYGLKLIKDFTSFGNGDRTERQHECVPARQFHNQ</sequence>
<keyword evidence="2" id="KW-1185">Reference proteome</keyword>
<dbReference type="AlphaFoldDB" id="A0A4R3QY93"/>
<comment type="caution">
    <text evidence="1">The sequence shown here is derived from an EMBL/GenBank/DDBJ whole genome shotgun (WGS) entry which is preliminary data.</text>
</comment>
<protein>
    <submittedName>
        <fullName evidence="1">Uncharacterized protein</fullName>
    </submittedName>
</protein>
<organism evidence="1 2">
    <name type="scientific">Rhizobium azibense</name>
    <dbReference type="NCBI Taxonomy" id="1136135"/>
    <lineage>
        <taxon>Bacteria</taxon>
        <taxon>Pseudomonadati</taxon>
        <taxon>Pseudomonadota</taxon>
        <taxon>Alphaproteobacteria</taxon>
        <taxon>Hyphomicrobiales</taxon>
        <taxon>Rhizobiaceae</taxon>
        <taxon>Rhizobium/Agrobacterium group</taxon>
        <taxon>Rhizobium</taxon>
    </lineage>
</organism>
<dbReference type="Proteomes" id="UP000295547">
    <property type="component" value="Unassembled WGS sequence"/>
</dbReference>
<evidence type="ECO:0000313" key="2">
    <source>
        <dbReference type="Proteomes" id="UP000295547"/>
    </source>
</evidence>